<sequence>MGARAQWRGRRVRRGRARRHPLQPRRAAPDADDIRRLHRRLHHGHVPLPVCIRQAMTRLSAFGCSGSREDPALTHEFFESVPFALLHHTTCVSYRSNCTTTTTTTAPKISTTHQIGTCSSARAPPRCAILTMPQRVACHCTSSTNHAGNFSRVHRRPRPGGSLPVL</sequence>
<proteinExistence type="predicted"/>
<organism evidence="2 3">
    <name type="scientific">Chrysochromulina tobinii</name>
    <dbReference type="NCBI Taxonomy" id="1460289"/>
    <lineage>
        <taxon>Eukaryota</taxon>
        <taxon>Haptista</taxon>
        <taxon>Haptophyta</taxon>
        <taxon>Prymnesiophyceae</taxon>
        <taxon>Prymnesiales</taxon>
        <taxon>Chrysochromulinaceae</taxon>
        <taxon>Chrysochromulina</taxon>
    </lineage>
</organism>
<reference evidence="3" key="1">
    <citation type="journal article" date="2015" name="PLoS Genet.">
        <title>Genome Sequence and Transcriptome Analyses of Chrysochromulina tobin: Metabolic Tools for Enhanced Algal Fitness in the Prominent Order Prymnesiales (Haptophyceae).</title>
        <authorList>
            <person name="Hovde B.T."/>
            <person name="Deodato C.R."/>
            <person name="Hunsperger H.M."/>
            <person name="Ryken S.A."/>
            <person name="Yost W."/>
            <person name="Jha R.K."/>
            <person name="Patterson J."/>
            <person name="Monnat R.J. Jr."/>
            <person name="Barlow S.B."/>
            <person name="Starkenburg S.R."/>
            <person name="Cattolico R.A."/>
        </authorList>
    </citation>
    <scope>NUCLEOTIDE SEQUENCE</scope>
    <source>
        <strain evidence="3">CCMP291</strain>
    </source>
</reference>
<dbReference type="AlphaFoldDB" id="A0A0M0KAM8"/>
<feature type="compositionally biased region" description="Basic residues" evidence="1">
    <location>
        <begin position="7"/>
        <end position="23"/>
    </location>
</feature>
<comment type="caution">
    <text evidence="2">The sequence shown here is derived from an EMBL/GenBank/DDBJ whole genome shotgun (WGS) entry which is preliminary data.</text>
</comment>
<evidence type="ECO:0000313" key="3">
    <source>
        <dbReference type="Proteomes" id="UP000037460"/>
    </source>
</evidence>
<name>A0A0M0KAM8_9EUKA</name>
<dbReference type="Proteomes" id="UP000037460">
    <property type="component" value="Unassembled WGS sequence"/>
</dbReference>
<gene>
    <name evidence="2" type="ORF">Ctob_016244</name>
</gene>
<evidence type="ECO:0000313" key="2">
    <source>
        <dbReference type="EMBL" id="KOO35854.1"/>
    </source>
</evidence>
<feature type="region of interest" description="Disordered" evidence="1">
    <location>
        <begin position="1"/>
        <end position="30"/>
    </location>
</feature>
<accession>A0A0M0KAM8</accession>
<dbReference type="EMBL" id="JWZX01000729">
    <property type="protein sequence ID" value="KOO35854.1"/>
    <property type="molecule type" value="Genomic_DNA"/>
</dbReference>
<keyword evidence="3" id="KW-1185">Reference proteome</keyword>
<evidence type="ECO:0000256" key="1">
    <source>
        <dbReference type="SAM" id="MobiDB-lite"/>
    </source>
</evidence>
<protein>
    <submittedName>
        <fullName evidence="2">Uncharacterized protein</fullName>
    </submittedName>
</protein>